<dbReference type="Pfam" id="PF00271">
    <property type="entry name" value="Helicase_C"/>
    <property type="match status" value="1"/>
</dbReference>
<accession>A0A077M5E9</accession>
<dbReference type="RefSeq" id="WP_053079720.1">
    <property type="nucleotide sequence ID" value="NZ_HF571038.1"/>
</dbReference>
<dbReference type="SUPFAM" id="SSF52540">
    <property type="entry name" value="P-loop containing nucleoside triphosphate hydrolases"/>
    <property type="match status" value="2"/>
</dbReference>
<dbReference type="InterPro" id="IPR014001">
    <property type="entry name" value="Helicase_ATP-bd"/>
</dbReference>
<dbReference type="SMART" id="SM00490">
    <property type="entry name" value="HELICc"/>
    <property type="match status" value="1"/>
</dbReference>
<dbReference type="EMBL" id="CAJC01000090">
    <property type="protein sequence ID" value="CCI52491.1"/>
    <property type="molecule type" value="Genomic_DNA"/>
</dbReference>
<evidence type="ECO:0000256" key="1">
    <source>
        <dbReference type="ARBA" id="ARBA00022801"/>
    </source>
</evidence>
<dbReference type="PANTHER" id="PTHR10799">
    <property type="entry name" value="SNF2/RAD54 HELICASE FAMILY"/>
    <property type="match status" value="1"/>
</dbReference>
<dbReference type="AlphaFoldDB" id="A0A077M5E9"/>
<evidence type="ECO:0000259" key="5">
    <source>
        <dbReference type="PROSITE" id="PS51194"/>
    </source>
</evidence>
<sequence>MNSPLTSARWLADLTDERIQRHVGGATWARGHSYAQADMVRSITAADQGRVLLAEVEGTSRLPYQTLITVTSERTDSQVRWVSRCSCPMRADCKHTVAVLLAARAIFQDSGGDAPSSDWERLLAPLIDDEPTKTDEGMPLGLVVDLAQPIAQIHGGRSQPRVLVRPTRRTRAGWARNFTWGDITAHTPRVLLNKAHQSALKAIHDLYRVAESRDFSYYGYGDVFLGDLGPRIWPLLRAAVDCGVELLPGPNLPSGGVRLSADPVQVVLDVTQDGNGLTLEATLDSHVIGSKVHGTTPLGSPPHGFAIATADGLTLAPLDAPLDPRLAALLAGKRPVRVPPADVDRFLSLYLPRLRNVTRVESPDDSVVIPEQARPVLRIRLSQPGPTRLSILFDFAYAAPSGALLTRDLGPLPRHRFAEQSLLASLDVLDGIPGARSRANPASPYELADKVELRGMPVIRFIDDVLPELEFQPDIHITFDDELIAYEEASEAPLIDVGLSESSLGGTDWFDLGISVSVNGEVVPFEPLFRALVAGDEAMILDSGVWFRLDDPALDSLRQLISEARELIEPGAGMRISRYHVSLWDELASLGETTVDSAAWTHSVDRLRHLAETPPPPDPPGLLATLRPYQRDGFQWLHALWSADLGGVLADDMGLGKTLQTLALLENARAAGDLTSPVLVVAPTSVLGVWSSEAERFAPGLRVVVLAETARRRKTPLAEAIAEADLVVTSYAVARIDGDEFTAIPWRGLILDEAQYVKNHVGKTHQVLRKLTAPFRLAMTGTPLENSLMDLWSLLAIVAPGLYPRADKFTEFYRRPIESGESPEVLDRLRRRIKPLMLRRTKDMVATDLPEKQEQQLRVQLTPTHRRLYDQHLQRERQRVLGLLDDPVGNRVAILAALTRLRQLSLDPRLVDPEQVGSGIPAKIEILTQHLAELHAEGHRALVFSQFTGFLKLVQDHLDASGISTAYLDGATRNRASVVKEFKEGSATAFLISLKAGGVGLTLTEADYVFVLDPWWNPAAEAQAIDRAHRIGQDKMVMVYRLISADTIEEKVVSLQDRKRDLFNRVVDDGGSMSGRITADDIRALLEAD</sequence>
<keyword evidence="2" id="KW-0479">Metal-binding</keyword>
<feature type="domain" description="SWIM-type" evidence="3">
    <location>
        <begin position="68"/>
        <end position="104"/>
    </location>
</feature>
<dbReference type="Proteomes" id="UP000035720">
    <property type="component" value="Unassembled WGS sequence"/>
</dbReference>
<name>A0A077M5E9_9MICO</name>
<keyword evidence="1" id="KW-0378">Hydrolase</keyword>
<dbReference type="OrthoDB" id="9760715at2"/>
<dbReference type="Gene3D" id="3.40.50.300">
    <property type="entry name" value="P-loop containing nucleotide triphosphate hydrolases"/>
    <property type="match status" value="1"/>
</dbReference>
<dbReference type="PROSITE" id="PS51192">
    <property type="entry name" value="HELICASE_ATP_BIND_1"/>
    <property type="match status" value="1"/>
</dbReference>
<dbReference type="InterPro" id="IPR038718">
    <property type="entry name" value="SNF2-like_sf"/>
</dbReference>
<evidence type="ECO:0000259" key="4">
    <source>
        <dbReference type="PROSITE" id="PS51192"/>
    </source>
</evidence>
<evidence type="ECO:0000313" key="6">
    <source>
        <dbReference type="EMBL" id="CCI52491.1"/>
    </source>
</evidence>
<dbReference type="STRING" id="1193518.BN13_180014"/>
<comment type="caution">
    <text evidence="6">The sequence shown here is derived from an EMBL/GenBank/DDBJ whole genome shotgun (WGS) entry which is preliminary data.</text>
</comment>
<dbReference type="PROSITE" id="PS51194">
    <property type="entry name" value="HELICASE_CTER"/>
    <property type="match status" value="1"/>
</dbReference>
<dbReference type="InterPro" id="IPR000330">
    <property type="entry name" value="SNF2_N"/>
</dbReference>
<feature type="domain" description="Helicase C-terminal" evidence="5">
    <location>
        <begin position="926"/>
        <end position="1074"/>
    </location>
</feature>
<feature type="domain" description="Helicase ATP-binding" evidence="4">
    <location>
        <begin position="638"/>
        <end position="801"/>
    </location>
</feature>
<dbReference type="InterPro" id="IPR007527">
    <property type="entry name" value="Znf_SWIM"/>
</dbReference>
<dbReference type="PROSITE" id="PS50966">
    <property type="entry name" value="ZF_SWIM"/>
    <property type="match status" value="1"/>
</dbReference>
<keyword evidence="2" id="KW-0862">Zinc</keyword>
<organism evidence="6 7">
    <name type="scientific">Nostocoides jenkinsii Ben 74</name>
    <dbReference type="NCBI Taxonomy" id="1193518"/>
    <lineage>
        <taxon>Bacteria</taxon>
        <taxon>Bacillati</taxon>
        <taxon>Actinomycetota</taxon>
        <taxon>Actinomycetes</taxon>
        <taxon>Micrococcales</taxon>
        <taxon>Intrasporangiaceae</taxon>
        <taxon>Nostocoides</taxon>
    </lineage>
</organism>
<keyword evidence="7" id="KW-1185">Reference proteome</keyword>
<dbReference type="InterPro" id="IPR049730">
    <property type="entry name" value="SNF2/RAD54-like_C"/>
</dbReference>
<gene>
    <name evidence="6" type="ORF">BN13_180014</name>
</gene>
<dbReference type="GO" id="GO:0016787">
    <property type="term" value="F:hydrolase activity"/>
    <property type="evidence" value="ECO:0007669"/>
    <property type="project" value="UniProtKB-KW"/>
</dbReference>
<dbReference type="SMART" id="SM00487">
    <property type="entry name" value="DEXDc"/>
    <property type="match status" value="1"/>
</dbReference>
<evidence type="ECO:0000256" key="2">
    <source>
        <dbReference type="PROSITE-ProRule" id="PRU00325"/>
    </source>
</evidence>
<reference evidence="6 7" key="1">
    <citation type="journal article" date="2013" name="ISME J.">
        <title>A metabolic model for members of the genus Tetrasphaera involved in enhanced biological phosphorus removal.</title>
        <authorList>
            <person name="Kristiansen R."/>
            <person name="Nguyen H.T.T."/>
            <person name="Saunders A.M."/>
            <person name="Nielsen J.L."/>
            <person name="Wimmer R."/>
            <person name="Le V.Q."/>
            <person name="McIlroy S.J."/>
            <person name="Petrovski S."/>
            <person name="Seviour R.J."/>
            <person name="Calteau A."/>
            <person name="Nielsen K.L."/>
            <person name="Nielsen P.H."/>
        </authorList>
    </citation>
    <scope>NUCLEOTIDE SEQUENCE [LARGE SCALE GENOMIC DNA]</scope>
    <source>
        <strain evidence="6 7">Ben 74</strain>
    </source>
</reference>
<dbReference type="GO" id="GO:0008270">
    <property type="term" value="F:zinc ion binding"/>
    <property type="evidence" value="ECO:0007669"/>
    <property type="project" value="UniProtKB-KW"/>
</dbReference>
<dbReference type="GO" id="GO:0005524">
    <property type="term" value="F:ATP binding"/>
    <property type="evidence" value="ECO:0007669"/>
    <property type="project" value="InterPro"/>
</dbReference>
<keyword evidence="2" id="KW-0863">Zinc-finger</keyword>
<proteinExistence type="predicted"/>
<dbReference type="Pfam" id="PF00176">
    <property type="entry name" value="SNF2-rel_dom"/>
    <property type="match status" value="1"/>
</dbReference>
<dbReference type="Gene3D" id="3.40.50.10810">
    <property type="entry name" value="Tandem AAA-ATPase domain"/>
    <property type="match status" value="1"/>
</dbReference>
<dbReference type="CDD" id="cd18793">
    <property type="entry name" value="SF2_C_SNF"/>
    <property type="match status" value="1"/>
</dbReference>
<protein>
    <submittedName>
        <fullName evidence="6">SNF2-like</fullName>
    </submittedName>
</protein>
<evidence type="ECO:0000259" key="3">
    <source>
        <dbReference type="PROSITE" id="PS50966"/>
    </source>
</evidence>
<evidence type="ECO:0000313" key="7">
    <source>
        <dbReference type="Proteomes" id="UP000035720"/>
    </source>
</evidence>
<dbReference type="InterPro" id="IPR001650">
    <property type="entry name" value="Helicase_C-like"/>
</dbReference>
<dbReference type="InterPro" id="IPR027417">
    <property type="entry name" value="P-loop_NTPase"/>
</dbReference>